<dbReference type="KEGG" id="mass:CR152_32220"/>
<keyword evidence="1" id="KW-0614">Plasmid</keyword>
<accession>A0A2D2DW77</accession>
<gene>
    <name evidence="1" type="ORF">CR152_32220</name>
</gene>
<dbReference type="OrthoDB" id="8689135at2"/>
<name>A0A2D2DW77_9BURK</name>
<geneLocation type="plasmid" evidence="1 2">
    <name>unnamed</name>
</geneLocation>
<proteinExistence type="predicted"/>
<organism evidence="1 2">
    <name type="scientific">Massilia violaceinigra</name>
    <dbReference type="NCBI Taxonomy" id="2045208"/>
    <lineage>
        <taxon>Bacteria</taxon>
        <taxon>Pseudomonadati</taxon>
        <taxon>Pseudomonadota</taxon>
        <taxon>Betaproteobacteria</taxon>
        <taxon>Burkholderiales</taxon>
        <taxon>Oxalobacteraceae</taxon>
        <taxon>Telluria group</taxon>
        <taxon>Massilia</taxon>
    </lineage>
</organism>
<protein>
    <submittedName>
        <fullName evidence="1">Uncharacterized protein</fullName>
    </submittedName>
</protein>
<dbReference type="RefSeq" id="WP_099883071.1">
    <property type="nucleotide sequence ID" value="NZ_CP024609.1"/>
</dbReference>
<keyword evidence="2" id="KW-1185">Reference proteome</keyword>
<evidence type="ECO:0000313" key="1">
    <source>
        <dbReference type="EMBL" id="ATQ79243.1"/>
    </source>
</evidence>
<dbReference type="AlphaFoldDB" id="A0A2D2DW77"/>
<reference evidence="1" key="1">
    <citation type="submission" date="2017-10" db="EMBL/GenBank/DDBJ databases">
        <title>Massilia psychrophilum sp. nov., a novel purple-pigmented bacterium isolated from Tianshan glacier, Xinjiang Municipality, China.</title>
        <authorList>
            <person name="Wang H."/>
        </authorList>
    </citation>
    <scope>NUCLEOTIDE SEQUENCE [LARGE SCALE GENOMIC DNA]</scope>
    <source>
        <strain evidence="1">B2</strain>
        <plasmid evidence="1">unnamed</plasmid>
    </source>
</reference>
<dbReference type="EMBL" id="CP024609">
    <property type="protein sequence ID" value="ATQ79243.1"/>
    <property type="molecule type" value="Genomic_DNA"/>
</dbReference>
<sequence length="114" mass="12832">MTTFAKYDADGRVQFHGDVPESMLSLQGDRVFVGDIDGRTHYVRDGHKHARPESPAVLAERELTRLPMPCKVIINDKTYPCGEGRATLSFNLPGLYRVRVVAFPFLDAHFEIQA</sequence>
<dbReference type="Proteomes" id="UP000229897">
    <property type="component" value="Plasmid unnamed"/>
</dbReference>
<evidence type="ECO:0000313" key="2">
    <source>
        <dbReference type="Proteomes" id="UP000229897"/>
    </source>
</evidence>